<dbReference type="AlphaFoldDB" id="A0AAD8WQN1"/>
<dbReference type="InterPro" id="IPR006912">
    <property type="entry name" value="Harbinger_derived_prot"/>
</dbReference>
<dbReference type="PANTHER" id="PTHR47150:SF5">
    <property type="entry name" value="OS07G0546750 PROTEIN"/>
    <property type="match status" value="1"/>
</dbReference>
<name>A0AAD8WQN1_LOLMU</name>
<organism evidence="1 2">
    <name type="scientific">Lolium multiflorum</name>
    <name type="common">Italian ryegrass</name>
    <name type="synonym">Lolium perenne subsp. multiflorum</name>
    <dbReference type="NCBI Taxonomy" id="4521"/>
    <lineage>
        <taxon>Eukaryota</taxon>
        <taxon>Viridiplantae</taxon>
        <taxon>Streptophyta</taxon>
        <taxon>Embryophyta</taxon>
        <taxon>Tracheophyta</taxon>
        <taxon>Spermatophyta</taxon>
        <taxon>Magnoliopsida</taxon>
        <taxon>Liliopsida</taxon>
        <taxon>Poales</taxon>
        <taxon>Poaceae</taxon>
        <taxon>BOP clade</taxon>
        <taxon>Pooideae</taxon>
        <taxon>Poodae</taxon>
        <taxon>Poeae</taxon>
        <taxon>Poeae Chloroplast Group 2 (Poeae type)</taxon>
        <taxon>Loliodinae</taxon>
        <taxon>Loliinae</taxon>
        <taxon>Lolium</taxon>
    </lineage>
</organism>
<accession>A0AAD8WQN1</accession>
<sequence length="382" mass="42762">MLVSSSSAPAMQGHGRPQPSLVAHWPYLVAGGRQRQQRRARVWESASAGERAWASASSARVGIGGMATGSEAGKSAEAVLEWPKQDKKRMLHAVYRVGDLEKTIKRSAYIVAMAKDRALHLLPSPQTCAGLVLTLHNTALYEKPSGRAPNCVGMAAPDRFLSVSIALLEMEMWHMVEKFRAEVVDSSSDDESDHSAQTLATTAASMIHEVTSNPGPVHRGSVKGRSKNLSRNRVAGQTRLHKDYFHLTNPVFPEKVFRCRYRMSRDLFLVILRGVKNYDPYFQCMPDATVFNRLMQGKAPRVTYEFNGNEYDKPYYLADSIYPDWATLVKTVRNPNSEKTRSLPRCKRLAGKIWSTDLVCSKLGGQLSITRQEHGRRRPCMR</sequence>
<dbReference type="Pfam" id="PF04827">
    <property type="entry name" value="Plant_tran"/>
    <property type="match status" value="1"/>
</dbReference>
<evidence type="ECO:0000313" key="2">
    <source>
        <dbReference type="Proteomes" id="UP001231189"/>
    </source>
</evidence>
<evidence type="ECO:0000313" key="1">
    <source>
        <dbReference type="EMBL" id="KAK1668455.1"/>
    </source>
</evidence>
<keyword evidence="2" id="KW-1185">Reference proteome</keyword>
<protein>
    <submittedName>
        <fullName evidence="1">Uncharacterized protein</fullName>
    </submittedName>
</protein>
<dbReference type="PANTHER" id="PTHR47150">
    <property type="entry name" value="OS12G0169200 PROTEIN"/>
    <property type="match status" value="1"/>
</dbReference>
<dbReference type="EMBL" id="JAUUTY010000003">
    <property type="protein sequence ID" value="KAK1668455.1"/>
    <property type="molecule type" value="Genomic_DNA"/>
</dbReference>
<proteinExistence type="predicted"/>
<comment type="caution">
    <text evidence="1">The sequence shown here is derived from an EMBL/GenBank/DDBJ whole genome shotgun (WGS) entry which is preliminary data.</text>
</comment>
<reference evidence="1" key="1">
    <citation type="submission" date="2023-07" db="EMBL/GenBank/DDBJ databases">
        <title>A chromosome-level genome assembly of Lolium multiflorum.</title>
        <authorList>
            <person name="Chen Y."/>
            <person name="Copetti D."/>
            <person name="Kolliker R."/>
            <person name="Studer B."/>
        </authorList>
    </citation>
    <scope>NUCLEOTIDE SEQUENCE</scope>
    <source>
        <strain evidence="1">02402/16</strain>
        <tissue evidence="1">Leaf</tissue>
    </source>
</reference>
<gene>
    <name evidence="1" type="ORF">QYE76_056614</name>
</gene>
<dbReference type="Proteomes" id="UP001231189">
    <property type="component" value="Unassembled WGS sequence"/>
</dbReference>